<name>N6TIV8_DENPD</name>
<feature type="non-terminal residue" evidence="1">
    <location>
        <position position="1"/>
    </location>
</feature>
<dbReference type="HOGENOM" id="CLU_2760407_0_0_1"/>
<dbReference type="EMBL" id="KB740557">
    <property type="protein sequence ID" value="ENN80374.1"/>
    <property type="molecule type" value="Genomic_DNA"/>
</dbReference>
<protein>
    <submittedName>
        <fullName evidence="1">Uncharacterized protein</fullName>
    </submittedName>
</protein>
<evidence type="ECO:0000313" key="1">
    <source>
        <dbReference type="EMBL" id="ENN80374.1"/>
    </source>
</evidence>
<accession>N6TIV8</accession>
<proteinExistence type="predicted"/>
<organism evidence="1">
    <name type="scientific">Dendroctonus ponderosae</name>
    <name type="common">Mountain pine beetle</name>
    <dbReference type="NCBI Taxonomy" id="77166"/>
    <lineage>
        <taxon>Eukaryota</taxon>
        <taxon>Metazoa</taxon>
        <taxon>Ecdysozoa</taxon>
        <taxon>Arthropoda</taxon>
        <taxon>Hexapoda</taxon>
        <taxon>Insecta</taxon>
        <taxon>Pterygota</taxon>
        <taxon>Neoptera</taxon>
        <taxon>Endopterygota</taxon>
        <taxon>Coleoptera</taxon>
        <taxon>Polyphaga</taxon>
        <taxon>Cucujiformia</taxon>
        <taxon>Curculionidae</taxon>
        <taxon>Scolytinae</taxon>
        <taxon>Dendroctonus</taxon>
    </lineage>
</organism>
<sequence>MLPMGLPLNNPFPSSMQPMGFQFLNRRCLTTTPLSSSPLSSSCLILAALISSNSFRPFNSIRTFLKGSFL</sequence>
<reference evidence="1" key="1">
    <citation type="journal article" date="2013" name="Genome Biol.">
        <title>Draft genome of the mountain pine beetle, Dendroctonus ponderosae Hopkins, a major forest pest.</title>
        <authorList>
            <person name="Keeling C.I."/>
            <person name="Yuen M.M."/>
            <person name="Liao N.Y."/>
            <person name="Docking T.R."/>
            <person name="Chan S.K."/>
            <person name="Taylor G.A."/>
            <person name="Palmquist D.L."/>
            <person name="Jackman S.D."/>
            <person name="Nguyen A."/>
            <person name="Li M."/>
            <person name="Henderson H."/>
            <person name="Janes J.K."/>
            <person name="Zhao Y."/>
            <person name="Pandoh P."/>
            <person name="Moore R."/>
            <person name="Sperling F.A."/>
            <person name="Huber D.P."/>
            <person name="Birol I."/>
            <person name="Jones S.J."/>
            <person name="Bohlmann J."/>
        </authorList>
    </citation>
    <scope>NUCLEOTIDE SEQUENCE</scope>
</reference>
<gene>
    <name evidence="1" type="ORF">YQE_03209</name>
</gene>
<dbReference type="AlphaFoldDB" id="N6TIV8"/>